<protein>
    <submittedName>
        <fullName evidence="2">Transmembrane protein</fullName>
    </submittedName>
</protein>
<keyword evidence="3" id="KW-1185">Reference proteome</keyword>
<dbReference type="Proteomes" id="UP000000490">
    <property type="component" value="Chromosome"/>
</dbReference>
<keyword evidence="1" id="KW-0732">Signal</keyword>
<feature type="chain" id="PRO_5047004495" evidence="1">
    <location>
        <begin position="20"/>
        <end position="33"/>
    </location>
</feature>
<organism evidence="2 3">
    <name type="scientific">Francisella salina</name>
    <dbReference type="NCBI Taxonomy" id="573569"/>
    <lineage>
        <taxon>Bacteria</taxon>
        <taxon>Pseudomonadati</taxon>
        <taxon>Pseudomonadota</taxon>
        <taxon>Gammaproteobacteria</taxon>
        <taxon>Thiotrichales</taxon>
        <taxon>Francisellaceae</taxon>
        <taxon>Francisella</taxon>
    </lineage>
</organism>
<evidence type="ECO:0000313" key="3">
    <source>
        <dbReference type="Proteomes" id="UP000000490"/>
    </source>
</evidence>
<sequence>MLKKVALATSTLVSGLVYAAPSADFAKVEEQAS</sequence>
<dbReference type="EMBL" id="CP002872">
    <property type="protein sequence ID" value="AEI36397.1"/>
    <property type="molecule type" value="Genomic_DNA"/>
</dbReference>
<proteinExistence type="predicted"/>
<name>A0ABM5MB58_FRAST</name>
<gene>
    <name evidence="2" type="ordered locus">F7308_1472</name>
</gene>
<keyword evidence="2" id="KW-0812">Transmembrane</keyword>
<accession>A0ABM5MB58</accession>
<keyword evidence="2" id="KW-0472">Membrane</keyword>
<evidence type="ECO:0000313" key="2">
    <source>
        <dbReference type="EMBL" id="AEI36397.1"/>
    </source>
</evidence>
<feature type="signal peptide" evidence="1">
    <location>
        <begin position="1"/>
        <end position="19"/>
    </location>
</feature>
<evidence type="ECO:0000256" key="1">
    <source>
        <dbReference type="SAM" id="SignalP"/>
    </source>
</evidence>
<reference evidence="2" key="1">
    <citation type="submission" date="2011-05" db="EMBL/GenBank/DDBJ databases">
        <authorList>
            <person name="Kuske C.R."/>
            <person name="Challacombe J.F."/>
            <person name="Siddaramappa S."/>
            <person name="Petersen J.M."/>
            <person name="Bruce D.C."/>
        </authorList>
    </citation>
    <scope>NUCLEOTIDE SEQUENCE</scope>
    <source>
        <strain evidence="2">TX077308</strain>
    </source>
</reference>